<sequence length="395" mass="43327">MTDAPVKLPLIYRLSRITWPWFTCTMSTGAIAALLSQQPFPFRGLVAIGTMFFIFDAVLFFIFNLMMFIRITRNPRAWLASLHHPNESFFFGAYWVSVALIIYSIQAYGVPRSGPWLIRALEVLFWVYISCSLCVAIFQYQAIFSVERLLIADAMPAWILPAYPSLVTGPLAGVLLKSQPVESGQRILIAGIAIQGLGWTIAFIIYTMYLTRLTTHKMPAHGMRPGMYVAVGPAAYTSAGLISLGRASPGLFPTLNLSSASPTPIPVGSVMAVLGFVSGIFLFLVAFWFCALATITVLRVVRRMSWTLNWWAFIFPNVGLAIACIQIGDALGSKGVQGVGAGLTLLLIVMWIFVMGASLRALWKGQVLSPNNDPGLDDVELVLGDAITTGRNRIY</sequence>
<feature type="transmembrane region" description="Helical" evidence="5">
    <location>
        <begin position="42"/>
        <end position="68"/>
    </location>
</feature>
<dbReference type="EMBL" id="ML975156">
    <property type="protein sequence ID" value="KAF1812773.1"/>
    <property type="molecule type" value="Genomic_DNA"/>
</dbReference>
<reference evidence="8" key="2">
    <citation type="submission" date="2020-04" db="EMBL/GenBank/DDBJ databases">
        <authorList>
            <consortium name="NCBI Genome Project"/>
        </authorList>
    </citation>
    <scope>NUCLEOTIDE SEQUENCE</scope>
    <source>
        <strain evidence="8">CBS 781.70</strain>
    </source>
</reference>
<evidence type="ECO:0000256" key="3">
    <source>
        <dbReference type="ARBA" id="ARBA00022989"/>
    </source>
</evidence>
<feature type="transmembrane region" description="Helical" evidence="5">
    <location>
        <begin position="116"/>
        <end position="138"/>
    </location>
</feature>
<dbReference type="PANTHER" id="PTHR31162:SF0">
    <property type="entry name" value="MALIC ACID TRANSPORT PROTEIN"/>
    <property type="match status" value="1"/>
</dbReference>
<evidence type="ECO:0000256" key="2">
    <source>
        <dbReference type="ARBA" id="ARBA00022692"/>
    </source>
</evidence>
<protein>
    <recommendedName>
        <fullName evidence="9">C4-dicarboxylate transporter/malic acid transport protein</fullName>
    </recommendedName>
</protein>
<feature type="transmembrane region" description="Helical" evidence="5">
    <location>
        <begin position="310"/>
        <end position="328"/>
    </location>
</feature>
<dbReference type="OrthoDB" id="2901184at2759"/>
<feature type="transmembrane region" description="Helical" evidence="5">
    <location>
        <begin position="187"/>
        <end position="206"/>
    </location>
</feature>
<dbReference type="Proteomes" id="UP000504638">
    <property type="component" value="Unplaced"/>
</dbReference>
<evidence type="ECO:0000256" key="4">
    <source>
        <dbReference type="ARBA" id="ARBA00023136"/>
    </source>
</evidence>
<keyword evidence="7" id="KW-1185">Reference proteome</keyword>
<evidence type="ECO:0000256" key="1">
    <source>
        <dbReference type="ARBA" id="ARBA00004141"/>
    </source>
</evidence>
<feature type="transmembrane region" description="Helical" evidence="5">
    <location>
        <begin position="265"/>
        <end position="298"/>
    </location>
</feature>
<comment type="subcellular location">
    <subcellularLocation>
        <location evidence="1">Membrane</location>
        <topology evidence="1">Multi-pass membrane protein</topology>
    </subcellularLocation>
</comment>
<dbReference type="GO" id="GO:0015140">
    <property type="term" value="F:malate transmembrane transporter activity"/>
    <property type="evidence" value="ECO:0007669"/>
    <property type="project" value="InterPro"/>
</dbReference>
<feature type="transmembrane region" description="Helical" evidence="5">
    <location>
        <begin position="150"/>
        <end position="167"/>
    </location>
</feature>
<evidence type="ECO:0000313" key="6">
    <source>
        <dbReference type="EMBL" id="KAF1812773.1"/>
    </source>
</evidence>
<dbReference type="InterPro" id="IPR038665">
    <property type="entry name" value="Voltage-dep_anion_channel_sf"/>
</dbReference>
<keyword evidence="2 5" id="KW-0812">Transmembrane</keyword>
<evidence type="ECO:0008006" key="9">
    <source>
        <dbReference type="Google" id="ProtNLM"/>
    </source>
</evidence>
<reference evidence="8" key="3">
    <citation type="submission" date="2025-04" db="UniProtKB">
        <authorList>
            <consortium name="RefSeq"/>
        </authorList>
    </citation>
    <scope>IDENTIFICATION</scope>
    <source>
        <strain evidence="8">CBS 781.70</strain>
    </source>
</reference>
<reference evidence="6 8" key="1">
    <citation type="submission" date="2020-01" db="EMBL/GenBank/DDBJ databases">
        <authorList>
            <consortium name="DOE Joint Genome Institute"/>
            <person name="Haridas S."/>
            <person name="Albert R."/>
            <person name="Binder M."/>
            <person name="Bloem J."/>
            <person name="Labutti K."/>
            <person name="Salamov A."/>
            <person name="Andreopoulos B."/>
            <person name="Baker S.E."/>
            <person name="Barry K."/>
            <person name="Bills G."/>
            <person name="Bluhm B.H."/>
            <person name="Cannon C."/>
            <person name="Castanera R."/>
            <person name="Culley D.E."/>
            <person name="Daum C."/>
            <person name="Ezra D."/>
            <person name="Gonzalez J.B."/>
            <person name="Henrissat B."/>
            <person name="Kuo A."/>
            <person name="Liang C."/>
            <person name="Lipzen A."/>
            <person name="Lutzoni F."/>
            <person name="Magnuson J."/>
            <person name="Mondo S."/>
            <person name="Nolan M."/>
            <person name="Ohm R."/>
            <person name="Pangilinan J."/>
            <person name="Park H.-J."/>
            <person name="Ramirez L."/>
            <person name="Alfaro M."/>
            <person name="Sun H."/>
            <person name="Tritt A."/>
            <person name="Yoshinaga Y."/>
            <person name="Zwiers L.-H."/>
            <person name="Turgeon B.G."/>
            <person name="Goodwin S.B."/>
            <person name="Spatafora J.W."/>
            <person name="Crous P.W."/>
            <person name="Grigoriev I.V."/>
        </authorList>
    </citation>
    <scope>NUCLEOTIDE SEQUENCE</scope>
    <source>
        <strain evidence="6 8">CBS 781.70</strain>
    </source>
</reference>
<dbReference type="InterPro" id="IPR030185">
    <property type="entry name" value="Mae1"/>
</dbReference>
<proteinExistence type="predicted"/>
<accession>A0A6G1G3Y4</accession>
<feature type="transmembrane region" description="Helical" evidence="5">
    <location>
        <begin position="89"/>
        <end position="110"/>
    </location>
</feature>
<dbReference type="CDD" id="cd09317">
    <property type="entry name" value="TDT_Mae1_like"/>
    <property type="match status" value="1"/>
</dbReference>
<feature type="transmembrane region" description="Helical" evidence="5">
    <location>
        <begin position="340"/>
        <end position="363"/>
    </location>
</feature>
<evidence type="ECO:0000313" key="8">
    <source>
        <dbReference type="RefSeq" id="XP_033534404.1"/>
    </source>
</evidence>
<dbReference type="AlphaFoldDB" id="A0A6G1G3Y4"/>
<organism evidence="6">
    <name type="scientific">Eremomyces bilateralis CBS 781.70</name>
    <dbReference type="NCBI Taxonomy" id="1392243"/>
    <lineage>
        <taxon>Eukaryota</taxon>
        <taxon>Fungi</taxon>
        <taxon>Dikarya</taxon>
        <taxon>Ascomycota</taxon>
        <taxon>Pezizomycotina</taxon>
        <taxon>Dothideomycetes</taxon>
        <taxon>Dothideomycetes incertae sedis</taxon>
        <taxon>Eremomycetales</taxon>
        <taxon>Eremomycetaceae</taxon>
        <taxon>Eremomyces</taxon>
    </lineage>
</organism>
<name>A0A6G1G3Y4_9PEZI</name>
<dbReference type="GeneID" id="54415808"/>
<dbReference type="InterPro" id="IPR004695">
    <property type="entry name" value="SLAC1/Mae1/Ssu1/TehA"/>
</dbReference>
<dbReference type="RefSeq" id="XP_033534404.1">
    <property type="nucleotide sequence ID" value="XM_033675238.1"/>
</dbReference>
<feature type="transmembrane region" description="Helical" evidence="5">
    <location>
        <begin position="17"/>
        <end position="36"/>
    </location>
</feature>
<keyword evidence="4 5" id="KW-0472">Membrane</keyword>
<dbReference type="PANTHER" id="PTHR31162">
    <property type="entry name" value="MALIC ACID TRANSPORT PROTEIN-RELATED"/>
    <property type="match status" value="1"/>
</dbReference>
<evidence type="ECO:0000256" key="5">
    <source>
        <dbReference type="SAM" id="Phobius"/>
    </source>
</evidence>
<dbReference type="Gene3D" id="1.50.10.150">
    <property type="entry name" value="Voltage-dependent anion channel"/>
    <property type="match status" value="1"/>
</dbReference>
<feature type="transmembrane region" description="Helical" evidence="5">
    <location>
        <begin position="227"/>
        <end position="245"/>
    </location>
</feature>
<keyword evidence="3 5" id="KW-1133">Transmembrane helix</keyword>
<dbReference type="GO" id="GO:0016020">
    <property type="term" value="C:membrane"/>
    <property type="evidence" value="ECO:0007669"/>
    <property type="project" value="UniProtKB-SubCell"/>
</dbReference>
<dbReference type="Pfam" id="PF03595">
    <property type="entry name" value="SLAC1"/>
    <property type="match status" value="1"/>
</dbReference>
<gene>
    <name evidence="6 8" type="ORF">P152DRAFT_325632</name>
</gene>
<evidence type="ECO:0000313" key="7">
    <source>
        <dbReference type="Proteomes" id="UP000504638"/>
    </source>
</evidence>